<dbReference type="Pfam" id="PF01997">
    <property type="entry name" value="Translin"/>
    <property type="match status" value="1"/>
</dbReference>
<comment type="caution">
    <text evidence="6">The sequence shown here is derived from an EMBL/GenBank/DDBJ whole genome shotgun (WGS) entry which is preliminary data.</text>
</comment>
<dbReference type="CDD" id="cd14820">
    <property type="entry name" value="TRAX"/>
    <property type="match status" value="1"/>
</dbReference>
<evidence type="ECO:0000256" key="5">
    <source>
        <dbReference type="ARBA" id="ARBA00023242"/>
    </source>
</evidence>
<reference evidence="6" key="1">
    <citation type="submission" date="2022-07" db="EMBL/GenBank/DDBJ databases">
        <title>Phylogenomic reconstructions and comparative analyses of Kickxellomycotina fungi.</title>
        <authorList>
            <person name="Reynolds N.K."/>
            <person name="Stajich J.E."/>
            <person name="Barry K."/>
            <person name="Grigoriev I.V."/>
            <person name="Crous P."/>
            <person name="Smith M.E."/>
        </authorList>
    </citation>
    <scope>NUCLEOTIDE SEQUENCE</scope>
    <source>
        <strain evidence="6">RSA 1196</strain>
    </source>
</reference>
<evidence type="ECO:0000256" key="1">
    <source>
        <dbReference type="ARBA" id="ARBA00004123"/>
    </source>
</evidence>
<dbReference type="InterPro" id="IPR002848">
    <property type="entry name" value="Translin_fam"/>
</dbReference>
<comment type="similarity">
    <text evidence="3">Belongs to the translin family.</text>
</comment>
<evidence type="ECO:0000313" key="7">
    <source>
        <dbReference type="Proteomes" id="UP001150925"/>
    </source>
</evidence>
<evidence type="ECO:0000256" key="3">
    <source>
        <dbReference type="ARBA" id="ARBA00005902"/>
    </source>
</evidence>
<dbReference type="Proteomes" id="UP001150925">
    <property type="component" value="Unassembled WGS sequence"/>
</dbReference>
<dbReference type="InterPro" id="IPR036081">
    <property type="entry name" value="Translin_sf"/>
</dbReference>
<dbReference type="GO" id="GO:0005737">
    <property type="term" value="C:cytoplasm"/>
    <property type="evidence" value="ECO:0007669"/>
    <property type="project" value="UniProtKB-SubCell"/>
</dbReference>
<dbReference type="GO" id="GO:0043565">
    <property type="term" value="F:sequence-specific DNA binding"/>
    <property type="evidence" value="ECO:0007669"/>
    <property type="project" value="InterPro"/>
</dbReference>
<keyword evidence="4" id="KW-0963">Cytoplasm</keyword>
<accession>A0A9W8AV19</accession>
<sequence length="245" mass="27984">MATQANSYELFHQIRDTLDQHYDRRERLIKLSRDITQQSKKLIFHLLRINATNRDRIFAEADKRHQDILALFTRAAPELQGSDRWRYAGNITGGLQEYIEALALWWFLRDRVLITIDDIEAQLNLVLPDPSQPRWVVLPSDYLLGVADVGGELMRHAISSLAKGDPNDALQICTFLQSLCGDFETLTGPGQREANKKLVVLRQCLAKVETACFQAQLQREEYGDKVDVTLWTEEESADAPHTSYG</sequence>
<dbReference type="PANTHER" id="PTHR10741">
    <property type="entry name" value="TRANSLIN AND TRANSLIN ASSOCIATED PROTEIN X"/>
    <property type="match status" value="1"/>
</dbReference>
<dbReference type="GO" id="GO:0005634">
    <property type="term" value="C:nucleus"/>
    <property type="evidence" value="ECO:0007669"/>
    <property type="project" value="UniProtKB-SubCell"/>
</dbReference>
<dbReference type="OrthoDB" id="31005at2759"/>
<dbReference type="InterPro" id="IPR016068">
    <property type="entry name" value="Translin_N"/>
</dbReference>
<dbReference type="InterPro" id="IPR016069">
    <property type="entry name" value="Translin_C"/>
</dbReference>
<evidence type="ECO:0000313" key="6">
    <source>
        <dbReference type="EMBL" id="KAJ1967378.1"/>
    </source>
</evidence>
<evidence type="ECO:0000256" key="4">
    <source>
        <dbReference type="ARBA" id="ARBA00022490"/>
    </source>
</evidence>
<gene>
    <name evidence="6" type="ORF">IWQ62_001906</name>
</gene>
<keyword evidence="7" id="KW-1185">Reference proteome</keyword>
<dbReference type="Gene3D" id="1.20.58.190">
    <property type="entry name" value="Translin, domain 1"/>
    <property type="match status" value="1"/>
</dbReference>
<dbReference type="AlphaFoldDB" id="A0A9W8AV19"/>
<keyword evidence="5" id="KW-0539">Nucleus</keyword>
<evidence type="ECO:0008006" key="8">
    <source>
        <dbReference type="Google" id="ProtNLM"/>
    </source>
</evidence>
<comment type="subcellular location">
    <subcellularLocation>
        <location evidence="2">Cytoplasm</location>
    </subcellularLocation>
    <subcellularLocation>
        <location evidence="1">Nucleus</location>
    </subcellularLocation>
</comment>
<dbReference type="Gene3D" id="1.20.58.200">
    <property type="entry name" value="Translin, domain 2"/>
    <property type="match status" value="1"/>
</dbReference>
<dbReference type="SUPFAM" id="SSF74784">
    <property type="entry name" value="Translin"/>
    <property type="match status" value="1"/>
</dbReference>
<name>A0A9W8AV19_9FUNG</name>
<proteinExistence type="inferred from homology"/>
<organism evidence="6 7">
    <name type="scientific">Dispira parvispora</name>
    <dbReference type="NCBI Taxonomy" id="1520584"/>
    <lineage>
        <taxon>Eukaryota</taxon>
        <taxon>Fungi</taxon>
        <taxon>Fungi incertae sedis</taxon>
        <taxon>Zoopagomycota</taxon>
        <taxon>Kickxellomycotina</taxon>
        <taxon>Dimargaritomycetes</taxon>
        <taxon>Dimargaritales</taxon>
        <taxon>Dimargaritaceae</taxon>
        <taxon>Dispira</taxon>
    </lineage>
</organism>
<dbReference type="EMBL" id="JANBPY010000349">
    <property type="protein sequence ID" value="KAJ1967378.1"/>
    <property type="molecule type" value="Genomic_DNA"/>
</dbReference>
<evidence type="ECO:0000256" key="2">
    <source>
        <dbReference type="ARBA" id="ARBA00004496"/>
    </source>
</evidence>
<protein>
    <recommendedName>
        <fullName evidence="8">Translin</fullName>
    </recommendedName>
</protein>